<feature type="region of interest" description="Disordered" evidence="1">
    <location>
        <begin position="126"/>
        <end position="145"/>
    </location>
</feature>
<keyword evidence="3" id="KW-1185">Reference proteome</keyword>
<comment type="caution">
    <text evidence="2">The sequence shown here is derived from an EMBL/GenBank/DDBJ whole genome shotgun (WGS) entry which is preliminary data.</text>
</comment>
<sequence>MRHDLPNQQQHHLLQPSQANQQPIHPKQCQLPATPYPAQQLRLQTCQPAERAHQIHPWAPPLKHPIHHHLPSLKRQSHSTSSSCVTSCNGSSHGRSRCRKKQRYYNKSLSISFVINSLPLPHISMPNPKQQQLPTTPPTPHPYHLPTPLPRPATQKKFISHQMMRMTFLTSRHLEAIHQHPAQLNSKRQQHQQHTAQIQLMFQFYSQPLSRPNLQWRPITGERARLQPAAC</sequence>
<protein>
    <submittedName>
        <fullName evidence="2">Uncharacterized protein</fullName>
    </submittedName>
</protein>
<feature type="region of interest" description="Disordered" evidence="1">
    <location>
        <begin position="1"/>
        <end position="32"/>
    </location>
</feature>
<dbReference type="Proteomes" id="UP001472677">
    <property type="component" value="Unassembled WGS sequence"/>
</dbReference>
<evidence type="ECO:0000313" key="3">
    <source>
        <dbReference type="Proteomes" id="UP001472677"/>
    </source>
</evidence>
<evidence type="ECO:0000256" key="1">
    <source>
        <dbReference type="SAM" id="MobiDB-lite"/>
    </source>
</evidence>
<feature type="region of interest" description="Disordered" evidence="1">
    <location>
        <begin position="72"/>
        <end position="96"/>
    </location>
</feature>
<proteinExistence type="predicted"/>
<name>A0ABR2DBH5_9ROSI</name>
<accession>A0ABR2DBH5</accession>
<reference evidence="2 3" key="1">
    <citation type="journal article" date="2024" name="G3 (Bethesda)">
        <title>Genome assembly of Hibiscus sabdariffa L. provides insights into metabolisms of medicinal natural products.</title>
        <authorList>
            <person name="Kim T."/>
        </authorList>
    </citation>
    <scope>NUCLEOTIDE SEQUENCE [LARGE SCALE GENOMIC DNA]</scope>
    <source>
        <strain evidence="2">TK-2024</strain>
        <tissue evidence="2">Old leaves</tissue>
    </source>
</reference>
<feature type="compositionally biased region" description="Low complexity" evidence="1">
    <location>
        <begin position="78"/>
        <end position="93"/>
    </location>
</feature>
<dbReference type="EMBL" id="JBBPBM010000031">
    <property type="protein sequence ID" value="KAK8534659.1"/>
    <property type="molecule type" value="Genomic_DNA"/>
</dbReference>
<gene>
    <name evidence="2" type="ORF">V6N12_057303</name>
</gene>
<evidence type="ECO:0000313" key="2">
    <source>
        <dbReference type="EMBL" id="KAK8534659.1"/>
    </source>
</evidence>
<organism evidence="2 3">
    <name type="scientific">Hibiscus sabdariffa</name>
    <name type="common">roselle</name>
    <dbReference type="NCBI Taxonomy" id="183260"/>
    <lineage>
        <taxon>Eukaryota</taxon>
        <taxon>Viridiplantae</taxon>
        <taxon>Streptophyta</taxon>
        <taxon>Embryophyta</taxon>
        <taxon>Tracheophyta</taxon>
        <taxon>Spermatophyta</taxon>
        <taxon>Magnoliopsida</taxon>
        <taxon>eudicotyledons</taxon>
        <taxon>Gunneridae</taxon>
        <taxon>Pentapetalae</taxon>
        <taxon>rosids</taxon>
        <taxon>malvids</taxon>
        <taxon>Malvales</taxon>
        <taxon>Malvaceae</taxon>
        <taxon>Malvoideae</taxon>
        <taxon>Hibiscus</taxon>
    </lineage>
</organism>
<feature type="compositionally biased region" description="Pro residues" evidence="1">
    <location>
        <begin position="135"/>
        <end position="145"/>
    </location>
</feature>